<evidence type="ECO:0000313" key="6">
    <source>
        <dbReference type="Proteomes" id="UP000001058"/>
    </source>
</evidence>
<dbReference type="eggNOG" id="KOG0628">
    <property type="taxonomic scope" value="Eukaryota"/>
</dbReference>
<evidence type="ECO:0000313" key="5">
    <source>
        <dbReference type="EMBL" id="EFJ40155.1"/>
    </source>
</evidence>
<dbReference type="RefSeq" id="XP_002958765.1">
    <property type="nucleotide sequence ID" value="XM_002958719.1"/>
</dbReference>
<dbReference type="InParanoid" id="D8UJD6"/>
<proteinExistence type="predicted"/>
<protein>
    <submittedName>
        <fullName evidence="5">Uncharacterized protein</fullName>
    </submittedName>
</protein>
<dbReference type="GO" id="GO:0005737">
    <property type="term" value="C:cytoplasm"/>
    <property type="evidence" value="ECO:0007669"/>
    <property type="project" value="TreeGrafter"/>
</dbReference>
<dbReference type="PANTHER" id="PTHR11999:SF70">
    <property type="entry name" value="MIP05841P"/>
    <property type="match status" value="1"/>
</dbReference>
<dbReference type="GO" id="GO:0030170">
    <property type="term" value="F:pyridoxal phosphate binding"/>
    <property type="evidence" value="ECO:0007669"/>
    <property type="project" value="InterPro"/>
</dbReference>
<name>D8UJD6_VOLCA</name>
<dbReference type="InterPro" id="IPR015422">
    <property type="entry name" value="PyrdxlP-dep_Trfase_small"/>
</dbReference>
<feature type="region of interest" description="Disordered" evidence="4">
    <location>
        <begin position="143"/>
        <end position="196"/>
    </location>
</feature>
<feature type="region of interest" description="Disordered" evidence="4">
    <location>
        <begin position="383"/>
        <end position="408"/>
    </location>
</feature>
<evidence type="ECO:0000256" key="2">
    <source>
        <dbReference type="ARBA" id="ARBA00022793"/>
    </source>
</evidence>
<dbReference type="PRINTS" id="PR00800">
    <property type="entry name" value="YHDCRBOXLASE"/>
</dbReference>
<reference evidence="5 6" key="1">
    <citation type="journal article" date="2010" name="Science">
        <title>Genomic analysis of organismal complexity in the multicellular green alga Volvox carteri.</title>
        <authorList>
            <person name="Prochnik S.E."/>
            <person name="Umen J."/>
            <person name="Nedelcu A.M."/>
            <person name="Hallmann A."/>
            <person name="Miller S.M."/>
            <person name="Nishii I."/>
            <person name="Ferris P."/>
            <person name="Kuo A."/>
            <person name="Mitros T."/>
            <person name="Fritz-Laylin L.K."/>
            <person name="Hellsten U."/>
            <person name="Chapman J."/>
            <person name="Simakov O."/>
            <person name="Rensing S.A."/>
            <person name="Terry A."/>
            <person name="Pangilinan J."/>
            <person name="Kapitonov V."/>
            <person name="Jurka J."/>
            <person name="Salamov A."/>
            <person name="Shapiro H."/>
            <person name="Schmutz J."/>
            <person name="Grimwood J."/>
            <person name="Lindquist E."/>
            <person name="Lucas S."/>
            <person name="Grigoriev I.V."/>
            <person name="Schmitt R."/>
            <person name="Kirk D."/>
            <person name="Rokhsar D.S."/>
        </authorList>
    </citation>
    <scope>NUCLEOTIDE SEQUENCE [LARGE SCALE GENOMIC DNA]</scope>
    <source>
        <strain evidence="6">f. Nagariensis / Eve</strain>
    </source>
</reference>
<dbReference type="GeneID" id="9628224"/>
<keyword evidence="6" id="KW-1185">Reference proteome</keyword>
<comment type="cofactor">
    <cofactor evidence="1">
        <name>pyridoxal 5'-phosphate</name>
        <dbReference type="ChEBI" id="CHEBI:597326"/>
    </cofactor>
</comment>
<sequence length="408" mass="43396">MTSDNHTVRNALDTRDKWASAKRCLKTVAPKPCGADSDTRKLAEVAIATAADKSDRALLVSSPWLKLGTVNTAGREAGEAAPGARAAAAAGVRAAAPTRGLRAVQHVVVDTEDTNNGACTFQCTTSTVANRVFSIYYNVLDGPKPPRGRRRSNTSGGSAASSGGSGASAGRGSTGSGSHKRALDTDEDEEDTATAATGNALDYKDWQIPLGRRFSTSGLICPQINGVIDSSIVSLTTTLSLKLYFVLRMYGAEKLRSYLRHHIAMAQVFAAEVTSDPRFELAAPQRFGLVCFRLRDVPREVNEALLDEINSSGRMFLIHTELGGRFTLRLAVGSATTQLEHVEAAWREVREAADRVLLRWGQAKAMVVRGKVIAARGSGVEERGQLEKGRGKGGTASPGTTADLWGPT</sequence>
<keyword evidence="2" id="KW-0456">Lyase</keyword>
<dbReference type="GO" id="GO:0006520">
    <property type="term" value="P:amino acid metabolic process"/>
    <property type="evidence" value="ECO:0007669"/>
    <property type="project" value="InterPro"/>
</dbReference>
<evidence type="ECO:0000256" key="3">
    <source>
        <dbReference type="ARBA" id="ARBA00022898"/>
    </source>
</evidence>
<accession>D8UJD6</accession>
<dbReference type="PANTHER" id="PTHR11999">
    <property type="entry name" value="GROUP II PYRIDOXAL-5-PHOSPHATE DECARBOXYLASE"/>
    <property type="match status" value="1"/>
</dbReference>
<dbReference type="InterPro" id="IPR010977">
    <property type="entry name" value="Aromatic_deC"/>
</dbReference>
<keyword evidence="3" id="KW-0663">Pyridoxal phosphate</keyword>
<dbReference type="OrthoDB" id="639767at2759"/>
<dbReference type="KEGG" id="vcn:VOLCADRAFT_108307"/>
<dbReference type="STRING" id="3068.D8UJD6"/>
<feature type="compositionally biased region" description="Low complexity" evidence="4">
    <location>
        <begin position="153"/>
        <end position="162"/>
    </location>
</feature>
<evidence type="ECO:0000256" key="4">
    <source>
        <dbReference type="SAM" id="MobiDB-lite"/>
    </source>
</evidence>
<dbReference type="InterPro" id="IPR015424">
    <property type="entry name" value="PyrdxlP-dep_Trfase"/>
</dbReference>
<dbReference type="AlphaFoldDB" id="D8UJD6"/>
<organism evidence="6">
    <name type="scientific">Volvox carteri f. nagariensis</name>
    <dbReference type="NCBI Taxonomy" id="3068"/>
    <lineage>
        <taxon>Eukaryota</taxon>
        <taxon>Viridiplantae</taxon>
        <taxon>Chlorophyta</taxon>
        <taxon>core chlorophytes</taxon>
        <taxon>Chlorophyceae</taxon>
        <taxon>CS clade</taxon>
        <taxon>Chlamydomonadales</taxon>
        <taxon>Volvocaceae</taxon>
        <taxon>Volvox</taxon>
    </lineage>
</organism>
<dbReference type="GO" id="GO:0019752">
    <property type="term" value="P:carboxylic acid metabolic process"/>
    <property type="evidence" value="ECO:0007669"/>
    <property type="project" value="InterPro"/>
</dbReference>
<gene>
    <name evidence="5" type="ORF">VOLCADRAFT_108307</name>
</gene>
<dbReference type="GO" id="GO:0016831">
    <property type="term" value="F:carboxy-lyase activity"/>
    <property type="evidence" value="ECO:0007669"/>
    <property type="project" value="UniProtKB-KW"/>
</dbReference>
<keyword evidence="2" id="KW-0210">Decarboxylase</keyword>
<evidence type="ECO:0000256" key="1">
    <source>
        <dbReference type="ARBA" id="ARBA00001933"/>
    </source>
</evidence>
<dbReference type="SUPFAM" id="SSF53383">
    <property type="entry name" value="PLP-dependent transferases"/>
    <property type="match status" value="1"/>
</dbReference>
<dbReference type="EMBL" id="GL378425">
    <property type="protein sequence ID" value="EFJ40155.1"/>
    <property type="molecule type" value="Genomic_DNA"/>
</dbReference>
<dbReference type="Gene3D" id="3.90.1150.10">
    <property type="entry name" value="Aspartate Aminotransferase, domain 1"/>
    <property type="match status" value="1"/>
</dbReference>
<dbReference type="Proteomes" id="UP000001058">
    <property type="component" value="Unassembled WGS sequence"/>
</dbReference>
<dbReference type="InterPro" id="IPR002129">
    <property type="entry name" value="PyrdxlP-dep_de-COase"/>
</dbReference>
<feature type="compositionally biased region" description="Gly residues" evidence="4">
    <location>
        <begin position="163"/>
        <end position="175"/>
    </location>
</feature>
<dbReference type="Pfam" id="PF00282">
    <property type="entry name" value="Pyridoxal_deC"/>
    <property type="match status" value="1"/>
</dbReference>